<evidence type="ECO:0000256" key="4">
    <source>
        <dbReference type="ARBA" id="ARBA00022692"/>
    </source>
</evidence>
<dbReference type="GO" id="GO:0005886">
    <property type="term" value="C:plasma membrane"/>
    <property type="evidence" value="ECO:0007669"/>
    <property type="project" value="UniProtKB-SubCell"/>
</dbReference>
<evidence type="ECO:0000256" key="5">
    <source>
        <dbReference type="ARBA" id="ARBA00022989"/>
    </source>
</evidence>
<dbReference type="RefSeq" id="WP_092685453.1">
    <property type="nucleotide sequence ID" value="NZ_FNMZ01000014.1"/>
</dbReference>
<evidence type="ECO:0000256" key="1">
    <source>
        <dbReference type="ARBA" id="ARBA00004651"/>
    </source>
</evidence>
<feature type="region of interest" description="Disordered" evidence="7">
    <location>
        <begin position="546"/>
        <end position="637"/>
    </location>
</feature>
<evidence type="ECO:0000256" key="2">
    <source>
        <dbReference type="ARBA" id="ARBA00008806"/>
    </source>
</evidence>
<evidence type="ECO:0000256" key="6">
    <source>
        <dbReference type="ARBA" id="ARBA00023136"/>
    </source>
</evidence>
<feature type="region of interest" description="Disordered" evidence="7">
    <location>
        <begin position="671"/>
        <end position="699"/>
    </location>
</feature>
<dbReference type="InterPro" id="IPR003688">
    <property type="entry name" value="TraG/VirD4"/>
</dbReference>
<proteinExistence type="inferred from homology"/>
<dbReference type="NCBIfam" id="NF010424">
    <property type="entry name" value="PRK13850.1"/>
    <property type="match status" value="1"/>
</dbReference>
<keyword evidence="9" id="KW-1185">Reference proteome</keyword>
<protein>
    <submittedName>
        <fullName evidence="8">Type IV secretion system protein VirD4</fullName>
    </submittedName>
</protein>
<sequence>MSLARNDARREILTLAAIGLLAGLLLGNLAAGAFAAWRTGGTVGETSFATFLAHAPWAVGRVTEPFRTGLAILAATGLACAALLPAIARRPQLTSHGAARWAKPDEIRRAGLSARIDALQGPIYAKLGAPGSSAPYLTSSEIPHSLIAAPTGSGKGVGVVIPTLLTWRGSVICLDVKGENFAKTARRRAALGDRVFKFAPYDPEGRTHRWNPMDAVADAAPARRFTEARRLAAALIVAQGNATSFLEGAREIFAAAALLACQRGRPNIGEIYDALSAPGELFDLFETLAEEAATEEAARIFRRMAGMESRILSSYLSVLADGGLSLWADRMVRRATEATDFDIAQMRRDPASVFIVVSPNDLIPLAPLVRLLFQQTVALLQRAEPGADEPYPVLLLLDEFASLGRMEALQQGITTLRSYGGRVMIVVQSIASLRDGRLYGREGASVFLANCRLQLFMAPADEETPEYVSRAIGDFTRRARSKSWRIGAWETSMQEREEGARLIRPEALRQLGERKVVALIQNHPPVLAERVTYFEDKALAPLFQGQTGAAPEPRSLDGAAANPLAAAGQGRRGEESARPAPVTVEPVPPGIAQATDEHDPEPAVAVDEATPQSQVREAPAAEKDEEDGTPTTKPGVKDCARISHAFDDLLARVEEAEVRFAAPPVGAGCCAGRWQSPPLPEVKELPSSRAGGGRSAGTA</sequence>
<evidence type="ECO:0000313" key="9">
    <source>
        <dbReference type="Proteomes" id="UP000199118"/>
    </source>
</evidence>
<dbReference type="SUPFAM" id="SSF52540">
    <property type="entry name" value="P-loop containing nucleoside triphosphate hydrolases"/>
    <property type="match status" value="1"/>
</dbReference>
<accession>A0A1H3FS90</accession>
<dbReference type="Gene3D" id="3.40.50.300">
    <property type="entry name" value="P-loop containing nucleotide triphosphate hydrolases"/>
    <property type="match status" value="1"/>
</dbReference>
<keyword evidence="6" id="KW-0472">Membrane</keyword>
<reference evidence="8 9" key="1">
    <citation type="submission" date="2016-10" db="EMBL/GenBank/DDBJ databases">
        <authorList>
            <person name="de Groot N.N."/>
        </authorList>
    </citation>
    <scope>NUCLEOTIDE SEQUENCE [LARGE SCALE GENOMIC DNA]</scope>
    <source>
        <strain evidence="8 9">DSM 17890</strain>
    </source>
</reference>
<dbReference type="InterPro" id="IPR051539">
    <property type="entry name" value="T4SS-coupling_protein"/>
</dbReference>
<feature type="compositionally biased region" description="Gly residues" evidence="7">
    <location>
        <begin position="690"/>
        <end position="699"/>
    </location>
</feature>
<keyword evidence="4" id="KW-0812">Transmembrane</keyword>
<dbReference type="PANTHER" id="PTHR37937">
    <property type="entry name" value="CONJUGATIVE TRANSFER: DNA TRANSPORT"/>
    <property type="match status" value="1"/>
</dbReference>
<keyword evidence="3" id="KW-1003">Cell membrane</keyword>
<dbReference type="Pfam" id="PF02534">
    <property type="entry name" value="T4SS-DNA_transf"/>
    <property type="match status" value="1"/>
</dbReference>
<evidence type="ECO:0000313" key="8">
    <source>
        <dbReference type="EMBL" id="SDX93715.1"/>
    </source>
</evidence>
<comment type="similarity">
    <text evidence="2">Belongs to the VirD4/TraG family.</text>
</comment>
<keyword evidence="5" id="KW-1133">Transmembrane helix</keyword>
<dbReference type="STRING" id="356660.SAMN05444336_1149"/>
<dbReference type="Proteomes" id="UP000199118">
    <property type="component" value="Unassembled WGS sequence"/>
</dbReference>
<dbReference type="CDD" id="cd01127">
    <property type="entry name" value="TrwB_TraG_TraD_VirD4"/>
    <property type="match status" value="1"/>
</dbReference>
<dbReference type="InterPro" id="IPR027417">
    <property type="entry name" value="P-loop_NTPase"/>
</dbReference>
<name>A0A1H3FS90_9RHOB</name>
<evidence type="ECO:0000256" key="7">
    <source>
        <dbReference type="SAM" id="MobiDB-lite"/>
    </source>
</evidence>
<gene>
    <name evidence="8" type="ORF">SAMN05444336_1149</name>
</gene>
<dbReference type="PROSITE" id="PS51318">
    <property type="entry name" value="TAT"/>
    <property type="match status" value="1"/>
</dbReference>
<organism evidence="8 9">
    <name type="scientific">Albimonas donghaensis</name>
    <dbReference type="NCBI Taxonomy" id="356660"/>
    <lineage>
        <taxon>Bacteria</taxon>
        <taxon>Pseudomonadati</taxon>
        <taxon>Pseudomonadota</taxon>
        <taxon>Alphaproteobacteria</taxon>
        <taxon>Rhodobacterales</taxon>
        <taxon>Paracoccaceae</taxon>
        <taxon>Albimonas</taxon>
    </lineage>
</organism>
<evidence type="ECO:0000256" key="3">
    <source>
        <dbReference type="ARBA" id="ARBA00022475"/>
    </source>
</evidence>
<dbReference type="InterPro" id="IPR006311">
    <property type="entry name" value="TAT_signal"/>
</dbReference>
<dbReference type="OrthoDB" id="9759295at2"/>
<dbReference type="PANTHER" id="PTHR37937:SF1">
    <property type="entry name" value="CONJUGATIVE TRANSFER: DNA TRANSPORT"/>
    <property type="match status" value="1"/>
</dbReference>
<comment type="subcellular location">
    <subcellularLocation>
        <location evidence="1">Cell membrane</location>
        <topology evidence="1">Multi-pass membrane protein</topology>
    </subcellularLocation>
</comment>
<dbReference type="EMBL" id="FNMZ01000014">
    <property type="protein sequence ID" value="SDX93715.1"/>
    <property type="molecule type" value="Genomic_DNA"/>
</dbReference>
<dbReference type="AlphaFoldDB" id="A0A1H3FS90"/>